<sequence length="495" mass="56676">MEVIPIPATDQQKPINNIRTRTFFIIDTRLEESTLQSSLDDLIRNHWRKLGGRLAKNSKNGLLEYRVPKAFADDKEYKLFEWSCTQFESGIDKSAPLAFFHDPPAAEKGATLLHSVQEVDELVRPATWPDEIKDDPVAPLLFVHLSLFTDASVVALSVPHTVADQMGVGNIMRAWFGLAYHNKTPPEMTGYTGDILATSAKKYTDWPKHEIYRKGLSRVRNKFEYFFVVLGFVPELVLNKKEDSHIVFFPRPMLERLRERYTTELKEEYGDDPGLSLGDVINAILTKVSHTPRVNWALLMGRQFHRIGNKKSRTITLSQLVNLRNKHTSLPPSKSSTYIHNGIHYVSSRFLITPSTSAREIAYKNRQAITTQSSSQSYEIGLAVMREQVRRGQGTHICEPFEWSYFVTNWCLAWKGLDLFPTTATDTGDSEKEGEGAEKRIMVLGRSKEKDMPGRFTGIVMCQTEEGYWCEFAAPEKRIRLIEEHLRRDPMLEDF</sequence>
<evidence type="ECO:0000313" key="2">
    <source>
        <dbReference type="Proteomes" id="UP000001745"/>
    </source>
</evidence>
<reference evidence="2" key="1">
    <citation type="journal article" date="2015" name="Genome Announc.">
        <title>Genome sequence of the AIDS-associated pathogen Penicillium marneffei (ATCC18224) and its near taxonomic relative Talaromyces stipitatus (ATCC10500).</title>
        <authorList>
            <person name="Nierman W.C."/>
            <person name="Fedorova-Abrams N.D."/>
            <person name="Andrianopoulos A."/>
        </authorList>
    </citation>
    <scope>NUCLEOTIDE SEQUENCE [LARGE SCALE GENOMIC DNA]</scope>
    <source>
        <strain evidence="2">ATCC 10500 / CBS 375.48 / QM 6759 / NRRL 1006</strain>
    </source>
</reference>
<evidence type="ECO:0008006" key="3">
    <source>
        <dbReference type="Google" id="ProtNLM"/>
    </source>
</evidence>
<dbReference type="OrthoDB" id="21502at2759"/>
<name>B8MF88_TALSN</name>
<dbReference type="EMBL" id="EQ962656">
    <property type="protein sequence ID" value="EED16187.1"/>
    <property type="molecule type" value="Genomic_DNA"/>
</dbReference>
<dbReference type="STRING" id="441959.B8MF88"/>
<dbReference type="InterPro" id="IPR023213">
    <property type="entry name" value="CAT-like_dom_sf"/>
</dbReference>
<dbReference type="RefSeq" id="XP_002483421.1">
    <property type="nucleotide sequence ID" value="XM_002483376.1"/>
</dbReference>
<dbReference type="HOGENOM" id="CLU_043706_0_0_1"/>
<organism evidence="1 2">
    <name type="scientific">Talaromyces stipitatus (strain ATCC 10500 / CBS 375.48 / QM 6759 / NRRL 1006)</name>
    <name type="common">Penicillium stipitatum</name>
    <dbReference type="NCBI Taxonomy" id="441959"/>
    <lineage>
        <taxon>Eukaryota</taxon>
        <taxon>Fungi</taxon>
        <taxon>Dikarya</taxon>
        <taxon>Ascomycota</taxon>
        <taxon>Pezizomycotina</taxon>
        <taxon>Eurotiomycetes</taxon>
        <taxon>Eurotiomycetidae</taxon>
        <taxon>Eurotiales</taxon>
        <taxon>Trichocomaceae</taxon>
        <taxon>Talaromyces</taxon>
        <taxon>Talaromyces sect. Talaromyces</taxon>
    </lineage>
</organism>
<dbReference type="Proteomes" id="UP000001745">
    <property type="component" value="Unassembled WGS sequence"/>
</dbReference>
<accession>B8MF88</accession>
<gene>
    <name evidence="1" type="ORF">TSTA_012940</name>
</gene>
<proteinExistence type="predicted"/>
<dbReference type="VEuPathDB" id="FungiDB:TSTA_012940"/>
<dbReference type="eggNOG" id="ENOG502SHTH">
    <property type="taxonomic scope" value="Eukaryota"/>
</dbReference>
<dbReference type="OMA" id="MHICEPW"/>
<dbReference type="GeneID" id="8108170"/>
<evidence type="ECO:0000313" key="1">
    <source>
        <dbReference type="EMBL" id="EED16187.1"/>
    </source>
</evidence>
<dbReference type="InParanoid" id="B8MF88"/>
<protein>
    <recommendedName>
        <fullName evidence="3">LysR family regulatory protein</fullName>
    </recommendedName>
</protein>
<dbReference type="Gene3D" id="3.30.559.10">
    <property type="entry name" value="Chloramphenicol acetyltransferase-like domain"/>
    <property type="match status" value="1"/>
</dbReference>
<dbReference type="AlphaFoldDB" id="B8MF88"/>
<dbReference type="PhylomeDB" id="B8MF88"/>
<keyword evidence="2" id="KW-1185">Reference proteome</keyword>